<dbReference type="Gene3D" id="1.10.1740.10">
    <property type="match status" value="1"/>
</dbReference>
<keyword evidence="3" id="KW-0731">Sigma factor</keyword>
<dbReference type="InterPro" id="IPR036388">
    <property type="entry name" value="WH-like_DNA-bd_sf"/>
</dbReference>
<dbReference type="PANTHER" id="PTHR43133">
    <property type="entry name" value="RNA POLYMERASE ECF-TYPE SIGMA FACTO"/>
    <property type="match status" value="1"/>
</dbReference>
<name>A0AAU9DHJ1_9BACT</name>
<dbReference type="Proteomes" id="UP001348817">
    <property type="component" value="Chromosome"/>
</dbReference>
<evidence type="ECO:0000313" key="9">
    <source>
        <dbReference type="Proteomes" id="UP001348817"/>
    </source>
</evidence>
<accession>A0AAU9DHJ1</accession>
<keyword evidence="9" id="KW-1185">Reference proteome</keyword>
<sequence length="178" mass="21235">MTDEELMAQVRDGTLDHMGELFERYRLAMFRFMYKLAHDQDKAEDLTQQVFYRMIRYRKSYKGTHTFRSWMFRIARNVFYDSCRSTGLDASQNDISAEELARVPAHDSDQTDRLQREDTLRLAMDRLPDEQKELLLMSKFQGMPYEEISEQTGLTVSNIKTKVYRSVKKLREIYFQLA</sequence>
<evidence type="ECO:0000259" key="6">
    <source>
        <dbReference type="Pfam" id="PF04542"/>
    </source>
</evidence>
<dbReference type="InterPro" id="IPR013325">
    <property type="entry name" value="RNA_pol_sigma_r2"/>
</dbReference>
<evidence type="ECO:0000256" key="3">
    <source>
        <dbReference type="ARBA" id="ARBA00023082"/>
    </source>
</evidence>
<proteinExistence type="inferred from homology"/>
<evidence type="ECO:0000313" key="8">
    <source>
        <dbReference type="EMBL" id="BDD10555.1"/>
    </source>
</evidence>
<dbReference type="Gene3D" id="1.10.10.10">
    <property type="entry name" value="Winged helix-like DNA-binding domain superfamily/Winged helix DNA-binding domain"/>
    <property type="match status" value="1"/>
</dbReference>
<evidence type="ECO:0000256" key="1">
    <source>
        <dbReference type="ARBA" id="ARBA00010641"/>
    </source>
</evidence>
<keyword evidence="4" id="KW-0238">DNA-binding</keyword>
<dbReference type="CDD" id="cd06171">
    <property type="entry name" value="Sigma70_r4"/>
    <property type="match status" value="1"/>
</dbReference>
<dbReference type="NCBIfam" id="TIGR02937">
    <property type="entry name" value="sigma70-ECF"/>
    <property type="match status" value="1"/>
</dbReference>
<dbReference type="InterPro" id="IPR014284">
    <property type="entry name" value="RNA_pol_sigma-70_dom"/>
</dbReference>
<dbReference type="SUPFAM" id="SSF88946">
    <property type="entry name" value="Sigma2 domain of RNA polymerase sigma factors"/>
    <property type="match status" value="1"/>
</dbReference>
<dbReference type="KEGG" id="fax:FUAX_29870"/>
<dbReference type="GO" id="GO:0016987">
    <property type="term" value="F:sigma factor activity"/>
    <property type="evidence" value="ECO:0007669"/>
    <property type="project" value="UniProtKB-KW"/>
</dbReference>
<organism evidence="8 9">
    <name type="scientific">Fulvitalea axinellae</name>
    <dbReference type="NCBI Taxonomy" id="1182444"/>
    <lineage>
        <taxon>Bacteria</taxon>
        <taxon>Pseudomonadati</taxon>
        <taxon>Bacteroidota</taxon>
        <taxon>Cytophagia</taxon>
        <taxon>Cytophagales</taxon>
        <taxon>Persicobacteraceae</taxon>
        <taxon>Fulvitalea</taxon>
    </lineage>
</organism>
<dbReference type="InterPro" id="IPR039425">
    <property type="entry name" value="RNA_pol_sigma-70-like"/>
</dbReference>
<evidence type="ECO:0000259" key="7">
    <source>
        <dbReference type="Pfam" id="PF08281"/>
    </source>
</evidence>
<evidence type="ECO:0000256" key="5">
    <source>
        <dbReference type="ARBA" id="ARBA00023163"/>
    </source>
</evidence>
<dbReference type="InterPro" id="IPR013324">
    <property type="entry name" value="RNA_pol_sigma_r3/r4-like"/>
</dbReference>
<dbReference type="GO" id="GO:0003677">
    <property type="term" value="F:DNA binding"/>
    <property type="evidence" value="ECO:0007669"/>
    <property type="project" value="UniProtKB-KW"/>
</dbReference>
<dbReference type="InterPro" id="IPR013249">
    <property type="entry name" value="RNA_pol_sigma70_r4_t2"/>
</dbReference>
<dbReference type="EMBL" id="AP025314">
    <property type="protein sequence ID" value="BDD10555.1"/>
    <property type="molecule type" value="Genomic_DNA"/>
</dbReference>
<keyword evidence="5" id="KW-0804">Transcription</keyword>
<dbReference type="PANTHER" id="PTHR43133:SF8">
    <property type="entry name" value="RNA POLYMERASE SIGMA FACTOR HI_1459-RELATED"/>
    <property type="match status" value="1"/>
</dbReference>
<reference evidence="8 9" key="1">
    <citation type="submission" date="2021-12" db="EMBL/GenBank/DDBJ databases">
        <title>Genome sequencing of bacteria with rrn-lacking chromosome and rrn-plasmid.</title>
        <authorList>
            <person name="Anda M."/>
            <person name="Iwasaki W."/>
        </authorList>
    </citation>
    <scope>NUCLEOTIDE SEQUENCE [LARGE SCALE GENOMIC DNA]</scope>
    <source>
        <strain evidence="8 9">DSM 100852</strain>
    </source>
</reference>
<evidence type="ECO:0000256" key="2">
    <source>
        <dbReference type="ARBA" id="ARBA00023015"/>
    </source>
</evidence>
<dbReference type="InterPro" id="IPR007627">
    <property type="entry name" value="RNA_pol_sigma70_r2"/>
</dbReference>
<keyword evidence="2" id="KW-0805">Transcription regulation</keyword>
<dbReference type="Pfam" id="PF04542">
    <property type="entry name" value="Sigma70_r2"/>
    <property type="match status" value="1"/>
</dbReference>
<evidence type="ECO:0000256" key="4">
    <source>
        <dbReference type="ARBA" id="ARBA00023125"/>
    </source>
</evidence>
<comment type="similarity">
    <text evidence="1">Belongs to the sigma-70 factor family. ECF subfamily.</text>
</comment>
<dbReference type="GO" id="GO:0006352">
    <property type="term" value="P:DNA-templated transcription initiation"/>
    <property type="evidence" value="ECO:0007669"/>
    <property type="project" value="InterPro"/>
</dbReference>
<gene>
    <name evidence="8" type="ORF">FUAX_29870</name>
</gene>
<dbReference type="Pfam" id="PF08281">
    <property type="entry name" value="Sigma70_r4_2"/>
    <property type="match status" value="1"/>
</dbReference>
<feature type="domain" description="RNA polymerase sigma factor 70 region 4 type 2" evidence="7">
    <location>
        <begin position="120"/>
        <end position="170"/>
    </location>
</feature>
<dbReference type="RefSeq" id="WP_338392101.1">
    <property type="nucleotide sequence ID" value="NZ_AP025314.1"/>
</dbReference>
<feature type="domain" description="RNA polymerase sigma-70 region 2" evidence="6">
    <location>
        <begin position="21"/>
        <end position="86"/>
    </location>
</feature>
<dbReference type="SUPFAM" id="SSF88659">
    <property type="entry name" value="Sigma3 and sigma4 domains of RNA polymerase sigma factors"/>
    <property type="match status" value="1"/>
</dbReference>
<dbReference type="AlphaFoldDB" id="A0AAU9DHJ1"/>
<protein>
    <submittedName>
        <fullName evidence="8">RNA polymerase sigma factor</fullName>
    </submittedName>
</protein>